<dbReference type="EMBL" id="LKAM01000010">
    <property type="protein sequence ID" value="KUM46622.1"/>
    <property type="molecule type" value="Genomic_DNA"/>
</dbReference>
<comment type="caution">
    <text evidence="1">The sequence shown here is derived from an EMBL/GenBank/DDBJ whole genome shotgun (WGS) entry which is preliminary data.</text>
</comment>
<dbReference type="EMBL" id="LKAM01000006">
    <property type="protein sequence ID" value="KUM48077.1"/>
    <property type="molecule type" value="Genomic_DNA"/>
</dbReference>
<reference evidence="1" key="1">
    <citation type="journal article" date="2015" name="Genome Biol. Evol.">
        <title>Organellar Genomes of White Spruce (Picea glauca): Assembly and Annotation.</title>
        <authorList>
            <person name="Jackman S.D."/>
            <person name="Warren R.L."/>
            <person name="Gibb E.A."/>
            <person name="Vandervalk B.P."/>
            <person name="Mohamadi H."/>
            <person name="Chu J."/>
            <person name="Raymond A."/>
            <person name="Pleasance S."/>
            <person name="Coope R."/>
            <person name="Wildung M.R."/>
            <person name="Ritland C.E."/>
            <person name="Bousquet J."/>
            <person name="Jones S.J."/>
            <person name="Bohlmann J."/>
            <person name="Birol I."/>
        </authorList>
    </citation>
    <scope>NUCLEOTIDE SEQUENCE [LARGE SCALE GENOMIC DNA]</scope>
    <source>
        <tissue evidence="1">Flushing bud</tissue>
    </source>
</reference>
<dbReference type="EMBL" id="LKAM01000025">
    <property type="protein sequence ID" value="KUM45170.1"/>
    <property type="molecule type" value="Genomic_DNA"/>
</dbReference>
<evidence type="ECO:0000313" key="1">
    <source>
        <dbReference type="EMBL" id="KUM45170.1"/>
    </source>
</evidence>
<evidence type="ECO:0000313" key="2">
    <source>
        <dbReference type="EMBL" id="KUM46622.1"/>
    </source>
</evidence>
<organism evidence="1">
    <name type="scientific">Picea glauca</name>
    <name type="common">White spruce</name>
    <name type="synonym">Pinus glauca</name>
    <dbReference type="NCBI Taxonomy" id="3330"/>
    <lineage>
        <taxon>Eukaryota</taxon>
        <taxon>Viridiplantae</taxon>
        <taxon>Streptophyta</taxon>
        <taxon>Embryophyta</taxon>
        <taxon>Tracheophyta</taxon>
        <taxon>Spermatophyta</taxon>
        <taxon>Pinopsida</taxon>
        <taxon>Pinidae</taxon>
        <taxon>Conifers I</taxon>
        <taxon>Pinales</taxon>
        <taxon>Pinaceae</taxon>
        <taxon>Picea</taxon>
    </lineage>
</organism>
<keyword evidence="1" id="KW-0496">Mitochondrion</keyword>
<geneLocation type="mitochondrion" evidence="1"/>
<sequence>MSDWQFSSMTTWHRLELHALTRKSFMLAAPSSYVASGLALSTSGIDSWSQLTT</sequence>
<protein>
    <submittedName>
        <fullName evidence="1">Uncharacterized protein</fullName>
    </submittedName>
</protein>
<dbReference type="AlphaFoldDB" id="A0A117NFG2"/>
<name>A0A117NFG2_PICGL</name>
<proteinExistence type="predicted"/>
<accession>A0A117NFG2</accession>
<gene>
    <name evidence="2" type="ORF">ABT39_MTgene1302</name>
    <name evidence="1" type="ORF">ABT39_MTgene3585</name>
    <name evidence="3" type="ORF">ABT39_MTgene5073</name>
</gene>
<evidence type="ECO:0000313" key="3">
    <source>
        <dbReference type="EMBL" id="KUM48077.1"/>
    </source>
</evidence>